<protein>
    <submittedName>
        <fullName evidence="1">Uncharacterized protein</fullName>
    </submittedName>
</protein>
<dbReference type="Proteomes" id="UP001606300">
    <property type="component" value="Unassembled WGS sequence"/>
</dbReference>
<dbReference type="EMBL" id="JBIGHY010000009">
    <property type="protein sequence ID" value="MFG6416404.1"/>
    <property type="molecule type" value="Genomic_DNA"/>
</dbReference>
<evidence type="ECO:0000313" key="1">
    <source>
        <dbReference type="EMBL" id="MFG6416404.1"/>
    </source>
</evidence>
<proteinExistence type="predicted"/>
<keyword evidence="2" id="KW-1185">Reference proteome</keyword>
<comment type="caution">
    <text evidence="1">The sequence shown here is derived from an EMBL/GenBank/DDBJ whole genome shotgun (WGS) entry which is preliminary data.</text>
</comment>
<gene>
    <name evidence="1" type="ORF">ACG02S_21145</name>
</gene>
<accession>A0ABW7ESW4</accession>
<sequence>MDIDRSVGLGGWDRNNYIGLTFSVENFNQIGPIGFAYRATALKARQAEKRKPSASRSPPFPQRA</sequence>
<reference evidence="1 2" key="1">
    <citation type="submission" date="2024-09" db="EMBL/GenBank/DDBJ databases">
        <title>Novel species of the genus Pelomonas and Roseateles isolated from streams.</title>
        <authorList>
            <person name="Lu H."/>
        </authorList>
    </citation>
    <scope>NUCLEOTIDE SEQUENCE [LARGE SCALE GENOMIC DNA]</scope>
    <source>
        <strain evidence="1 2">DC23W</strain>
    </source>
</reference>
<organism evidence="1 2">
    <name type="scientific">Pelomonas dachongensis</name>
    <dbReference type="NCBI Taxonomy" id="3299029"/>
    <lineage>
        <taxon>Bacteria</taxon>
        <taxon>Pseudomonadati</taxon>
        <taxon>Pseudomonadota</taxon>
        <taxon>Betaproteobacteria</taxon>
        <taxon>Burkholderiales</taxon>
        <taxon>Sphaerotilaceae</taxon>
        <taxon>Roseateles</taxon>
    </lineage>
</organism>
<evidence type="ECO:0000313" key="2">
    <source>
        <dbReference type="Proteomes" id="UP001606300"/>
    </source>
</evidence>
<dbReference type="RefSeq" id="WP_394472467.1">
    <property type="nucleotide sequence ID" value="NZ_JBIGHY010000009.1"/>
</dbReference>
<name>A0ABW7ESW4_9BURK</name>